<sequence>MTICNSSSIHHPAEKHNWLLKLMYSTIGMAEQEFSSHVILLFLGLIILFCVSVSAEPPVKLVNSSIEKLCIGRRFHVCFLSISCESSSNFNDTVTGLPWVTDAPYVQTGSVASLDDEALFPYLRHLRYFPDAPTKHCYVMPVQESTTYLVRTWFRYGNYDGLNKTPTFDLLFNANEWMTNFTPPDEYYYEITIKTQYSSNFSVRVARTSPTDTPLISALELRPLLPSMYSFVKNENFVLGLHQRMDTGSLSVDNLK</sequence>
<evidence type="ECO:0000313" key="1">
    <source>
        <dbReference type="EMBL" id="KAJ7519453.1"/>
    </source>
</evidence>
<gene>
    <name evidence="1" type="ORF">O6H91_20G039100</name>
</gene>
<protein>
    <submittedName>
        <fullName evidence="1">Uncharacterized protein</fullName>
    </submittedName>
</protein>
<dbReference type="EMBL" id="CM055111">
    <property type="protein sequence ID" value="KAJ7519453.1"/>
    <property type="molecule type" value="Genomic_DNA"/>
</dbReference>
<dbReference type="Proteomes" id="UP001162992">
    <property type="component" value="Chromosome 20"/>
</dbReference>
<proteinExistence type="predicted"/>
<evidence type="ECO:0000313" key="2">
    <source>
        <dbReference type="Proteomes" id="UP001162992"/>
    </source>
</evidence>
<name>A0ACC2APJ7_DIPCM</name>
<organism evidence="1 2">
    <name type="scientific">Diphasiastrum complanatum</name>
    <name type="common">Issler's clubmoss</name>
    <name type="synonym">Lycopodium complanatum</name>
    <dbReference type="NCBI Taxonomy" id="34168"/>
    <lineage>
        <taxon>Eukaryota</taxon>
        <taxon>Viridiplantae</taxon>
        <taxon>Streptophyta</taxon>
        <taxon>Embryophyta</taxon>
        <taxon>Tracheophyta</taxon>
        <taxon>Lycopodiopsida</taxon>
        <taxon>Lycopodiales</taxon>
        <taxon>Lycopodiaceae</taxon>
        <taxon>Lycopodioideae</taxon>
        <taxon>Diphasiastrum</taxon>
    </lineage>
</organism>
<comment type="caution">
    <text evidence="1">The sequence shown here is derived from an EMBL/GenBank/DDBJ whole genome shotgun (WGS) entry which is preliminary data.</text>
</comment>
<accession>A0ACC2APJ7</accession>
<keyword evidence="2" id="KW-1185">Reference proteome</keyword>
<reference evidence="2" key="1">
    <citation type="journal article" date="2024" name="Proc. Natl. Acad. Sci. U.S.A.">
        <title>Extraordinary preservation of gene collinearity over three hundred million years revealed in homosporous lycophytes.</title>
        <authorList>
            <person name="Li C."/>
            <person name="Wickell D."/>
            <person name="Kuo L.Y."/>
            <person name="Chen X."/>
            <person name="Nie B."/>
            <person name="Liao X."/>
            <person name="Peng D."/>
            <person name="Ji J."/>
            <person name="Jenkins J."/>
            <person name="Williams M."/>
            <person name="Shu S."/>
            <person name="Plott C."/>
            <person name="Barry K."/>
            <person name="Rajasekar S."/>
            <person name="Grimwood J."/>
            <person name="Han X."/>
            <person name="Sun S."/>
            <person name="Hou Z."/>
            <person name="He W."/>
            <person name="Dai G."/>
            <person name="Sun C."/>
            <person name="Schmutz J."/>
            <person name="Leebens-Mack J.H."/>
            <person name="Li F.W."/>
            <person name="Wang L."/>
        </authorList>
    </citation>
    <scope>NUCLEOTIDE SEQUENCE [LARGE SCALE GENOMIC DNA]</scope>
    <source>
        <strain evidence="2">cv. PW_Plant_1</strain>
    </source>
</reference>